<feature type="domain" description="Copper amine oxidase-like N-terminal" evidence="2">
    <location>
        <begin position="34"/>
        <end position="132"/>
    </location>
</feature>
<organism evidence="3 4">
    <name type="scientific">Paenibacillus peoriae</name>
    <dbReference type="NCBI Taxonomy" id="59893"/>
    <lineage>
        <taxon>Bacteria</taxon>
        <taxon>Bacillati</taxon>
        <taxon>Bacillota</taxon>
        <taxon>Bacilli</taxon>
        <taxon>Bacillales</taxon>
        <taxon>Paenibacillaceae</taxon>
        <taxon>Paenibacillus</taxon>
    </lineage>
</organism>
<evidence type="ECO:0000313" key="4">
    <source>
        <dbReference type="Proteomes" id="UP001266807"/>
    </source>
</evidence>
<feature type="signal peptide" evidence="1">
    <location>
        <begin position="1"/>
        <end position="19"/>
    </location>
</feature>
<sequence length="299" mass="33506">MKKVIVFVFFFVLMFQSWAIADAANPISVNAVNVNGKFIATDVSPIIKDGRVLVPIRTLASLGVTYQWDSKSQSALITKGKDQIKLTANKKEAFKNNRTVQIDVPVQMTQGRILVPIRFVSENFGHKVSYEKLRSILFIQDSNYKVDQESLEAEALQAARQASISLPVQFSFKSLSSLEKPGVNKEYTYVFPRGDSSRYMYFNNDWSAGNTVVEIKDGVAKAVWQFTSGNGLDDIVSSAGQKPSYNYVGWITDILMFNDDKGNISALYKDDKGQQKEITAKAKSYIDVIQSIPNETRKH</sequence>
<dbReference type="InterPro" id="IPR036582">
    <property type="entry name" value="Mao_N_sf"/>
</dbReference>
<accession>A0ABU1QHM2</accession>
<evidence type="ECO:0000256" key="1">
    <source>
        <dbReference type="SAM" id="SignalP"/>
    </source>
</evidence>
<evidence type="ECO:0000259" key="2">
    <source>
        <dbReference type="Pfam" id="PF07833"/>
    </source>
</evidence>
<dbReference type="InterPro" id="IPR012854">
    <property type="entry name" value="Cu_amine_oxidase-like_N"/>
</dbReference>
<dbReference type="SUPFAM" id="SSF55383">
    <property type="entry name" value="Copper amine oxidase, domain N"/>
    <property type="match status" value="1"/>
</dbReference>
<reference evidence="3 4" key="1">
    <citation type="submission" date="2023-07" db="EMBL/GenBank/DDBJ databases">
        <title>Sorghum-associated microbial communities from plants grown in Nebraska, USA.</title>
        <authorList>
            <person name="Schachtman D."/>
        </authorList>
    </citation>
    <scope>NUCLEOTIDE SEQUENCE [LARGE SCALE GENOMIC DNA]</scope>
    <source>
        <strain evidence="3 4">BE143</strain>
    </source>
</reference>
<gene>
    <name evidence="3" type="ORF">J2W98_003411</name>
</gene>
<evidence type="ECO:0000313" key="3">
    <source>
        <dbReference type="EMBL" id="MDR6779131.1"/>
    </source>
</evidence>
<dbReference type="RefSeq" id="WP_068940716.1">
    <property type="nucleotide sequence ID" value="NZ_CP132974.1"/>
</dbReference>
<name>A0ABU1QHM2_9BACL</name>
<dbReference type="EMBL" id="JAVDUG010000004">
    <property type="protein sequence ID" value="MDR6779131.1"/>
    <property type="molecule type" value="Genomic_DNA"/>
</dbReference>
<dbReference type="Pfam" id="PF07833">
    <property type="entry name" value="Cu_amine_oxidN1"/>
    <property type="match status" value="1"/>
</dbReference>
<dbReference type="Gene3D" id="3.30.457.10">
    <property type="entry name" value="Copper amine oxidase-like, N-terminal domain"/>
    <property type="match status" value="1"/>
</dbReference>
<keyword evidence="1" id="KW-0732">Signal</keyword>
<comment type="caution">
    <text evidence="3">The sequence shown here is derived from an EMBL/GenBank/DDBJ whole genome shotgun (WGS) entry which is preliminary data.</text>
</comment>
<keyword evidence="4" id="KW-1185">Reference proteome</keyword>
<feature type="chain" id="PRO_5045488703" description="Copper amine oxidase-like N-terminal domain-containing protein" evidence="1">
    <location>
        <begin position="20"/>
        <end position="299"/>
    </location>
</feature>
<dbReference type="Proteomes" id="UP001266807">
    <property type="component" value="Unassembled WGS sequence"/>
</dbReference>
<proteinExistence type="predicted"/>
<protein>
    <recommendedName>
        <fullName evidence="2">Copper amine oxidase-like N-terminal domain-containing protein</fullName>
    </recommendedName>
</protein>